<name>A0A853I611_9GAMM</name>
<dbReference type="InterPro" id="IPR009875">
    <property type="entry name" value="PilZ_domain"/>
</dbReference>
<accession>A0A853I611</accession>
<dbReference type="Gene3D" id="2.40.10.220">
    <property type="entry name" value="predicted glycosyltransferase like domains"/>
    <property type="match status" value="1"/>
</dbReference>
<keyword evidence="3" id="KW-1185">Reference proteome</keyword>
<reference evidence="2 3" key="1">
    <citation type="submission" date="2020-07" db="EMBL/GenBank/DDBJ databases">
        <title>Endozoicomonas sp. nov., isolated from sediment.</title>
        <authorList>
            <person name="Gu T."/>
        </authorList>
    </citation>
    <scope>NUCLEOTIDE SEQUENCE [LARGE SCALE GENOMIC DNA]</scope>
    <source>
        <strain evidence="2 3">SM1973</strain>
    </source>
</reference>
<dbReference type="GO" id="GO:0035438">
    <property type="term" value="F:cyclic-di-GMP binding"/>
    <property type="evidence" value="ECO:0007669"/>
    <property type="project" value="InterPro"/>
</dbReference>
<evidence type="ECO:0000313" key="3">
    <source>
        <dbReference type="Proteomes" id="UP000569732"/>
    </source>
</evidence>
<dbReference type="EMBL" id="JACCKB010000005">
    <property type="protein sequence ID" value="NYZ65381.1"/>
    <property type="molecule type" value="Genomic_DNA"/>
</dbReference>
<organism evidence="2 3">
    <name type="scientific">Spartinivicinus marinus</name>
    <dbReference type="NCBI Taxonomy" id="2994442"/>
    <lineage>
        <taxon>Bacteria</taxon>
        <taxon>Pseudomonadati</taxon>
        <taxon>Pseudomonadota</taxon>
        <taxon>Gammaproteobacteria</taxon>
        <taxon>Oceanospirillales</taxon>
        <taxon>Zooshikellaceae</taxon>
        <taxon>Spartinivicinus</taxon>
    </lineage>
</organism>
<feature type="domain" description="PilZ" evidence="1">
    <location>
        <begin position="8"/>
        <end position="87"/>
    </location>
</feature>
<dbReference type="RefSeq" id="WP_180567417.1">
    <property type="nucleotide sequence ID" value="NZ_JACCKB010000005.1"/>
</dbReference>
<evidence type="ECO:0000313" key="2">
    <source>
        <dbReference type="EMBL" id="NYZ65381.1"/>
    </source>
</evidence>
<gene>
    <name evidence="2" type="ORF">H0A36_05115</name>
</gene>
<dbReference type="Pfam" id="PF07238">
    <property type="entry name" value="PilZ"/>
    <property type="match status" value="1"/>
</dbReference>
<protein>
    <submittedName>
        <fullName evidence="2">PilZ domain-containing protein</fullName>
    </submittedName>
</protein>
<comment type="caution">
    <text evidence="2">The sequence shown here is derived from an EMBL/GenBank/DDBJ whole genome shotgun (WGS) entry which is preliminary data.</text>
</comment>
<dbReference type="SUPFAM" id="SSF141371">
    <property type="entry name" value="PilZ domain-like"/>
    <property type="match status" value="1"/>
</dbReference>
<dbReference type="AlphaFoldDB" id="A0A853I611"/>
<evidence type="ECO:0000259" key="1">
    <source>
        <dbReference type="Pfam" id="PF07238"/>
    </source>
</evidence>
<sequence length="106" mass="12163">MSNRLFSEKRGFIRMVMDTPASLSHGEPRQTFSVHCRNLSSSGIMIEYHSPLPEGDRVEITIPSERPEFPDFKAEAEVIRADVTDETKDEEDETLYQIALKIHKII</sequence>
<proteinExistence type="predicted"/>
<dbReference type="Proteomes" id="UP000569732">
    <property type="component" value="Unassembled WGS sequence"/>
</dbReference>